<dbReference type="Proteomes" id="UP000193431">
    <property type="component" value="Chromosome"/>
</dbReference>
<feature type="domain" description="Methylamine utilisation protein MauE" evidence="6">
    <location>
        <begin position="121"/>
        <end position="197"/>
    </location>
</feature>
<dbReference type="GO" id="GO:0016020">
    <property type="term" value="C:membrane"/>
    <property type="evidence" value="ECO:0007669"/>
    <property type="project" value="UniProtKB-SubCell"/>
</dbReference>
<keyword evidence="8" id="KW-1185">Reference proteome</keyword>
<feature type="transmembrane region" description="Helical" evidence="5">
    <location>
        <begin position="72"/>
        <end position="87"/>
    </location>
</feature>
<dbReference type="InterPro" id="IPR009908">
    <property type="entry name" value="Methylamine_util_MauE"/>
</dbReference>
<feature type="transmembrane region" description="Helical" evidence="5">
    <location>
        <begin position="184"/>
        <end position="201"/>
    </location>
</feature>
<evidence type="ECO:0000256" key="2">
    <source>
        <dbReference type="ARBA" id="ARBA00022692"/>
    </source>
</evidence>
<name>A0A1W6MKS3_9FLAO</name>
<dbReference type="AlphaFoldDB" id="A0A1W6MKS3"/>
<accession>A0A1W6MKS3</accession>
<organism evidence="7 8">
    <name type="scientific">Nonlabens spongiae</name>
    <dbReference type="NCBI Taxonomy" id="331648"/>
    <lineage>
        <taxon>Bacteria</taxon>
        <taxon>Pseudomonadati</taxon>
        <taxon>Bacteroidota</taxon>
        <taxon>Flavobacteriia</taxon>
        <taxon>Flavobacteriales</taxon>
        <taxon>Flavobacteriaceae</taxon>
        <taxon>Nonlabens</taxon>
    </lineage>
</organism>
<dbReference type="STRING" id="331648.BST97_09360"/>
<evidence type="ECO:0000256" key="1">
    <source>
        <dbReference type="ARBA" id="ARBA00004141"/>
    </source>
</evidence>
<dbReference type="RefSeq" id="WP_085766983.1">
    <property type="nucleotide sequence ID" value="NZ_CP019344.1"/>
</dbReference>
<proteinExistence type="predicted"/>
<evidence type="ECO:0000256" key="4">
    <source>
        <dbReference type="ARBA" id="ARBA00023136"/>
    </source>
</evidence>
<protein>
    <recommendedName>
        <fullName evidence="6">Methylamine utilisation protein MauE domain-containing protein</fullName>
    </recommendedName>
</protein>
<reference evidence="7 8" key="1">
    <citation type="submission" date="2016-11" db="EMBL/GenBank/DDBJ databases">
        <title>Trade-off between light-utilization and light-protection in marine flavobacteria.</title>
        <authorList>
            <person name="Kumagai Y."/>
        </authorList>
    </citation>
    <scope>NUCLEOTIDE SEQUENCE [LARGE SCALE GENOMIC DNA]</scope>
    <source>
        <strain evidence="7 8">JCM 13191</strain>
    </source>
</reference>
<keyword evidence="3 5" id="KW-1133">Transmembrane helix</keyword>
<dbReference type="Pfam" id="PF07291">
    <property type="entry name" value="MauE"/>
    <property type="match status" value="1"/>
</dbReference>
<keyword evidence="4 5" id="KW-0472">Membrane</keyword>
<feature type="transmembrane region" description="Helical" evidence="5">
    <location>
        <begin position="47"/>
        <end position="65"/>
    </location>
</feature>
<evidence type="ECO:0000313" key="8">
    <source>
        <dbReference type="Proteomes" id="UP000193431"/>
    </source>
</evidence>
<evidence type="ECO:0000256" key="5">
    <source>
        <dbReference type="SAM" id="Phobius"/>
    </source>
</evidence>
<evidence type="ECO:0000256" key="3">
    <source>
        <dbReference type="ARBA" id="ARBA00022989"/>
    </source>
</evidence>
<keyword evidence="2 5" id="KW-0812">Transmembrane</keyword>
<comment type="subcellular location">
    <subcellularLocation>
        <location evidence="1">Membrane</location>
        <topology evidence="1">Multi-pass membrane protein</topology>
    </subcellularLocation>
</comment>
<sequence length="350" mass="40313">MKTFARNTFFELAVLLCWLATFAIGYKAFLFQDDVLTVSLMGAFNSSVNLIIGVITMLMPLGLFLTVKKGKLWFAGTLIIFTVFCLLDVSRLTPYFICYLSLFLIANVFRNDPGQLEKGLIVLLVTVYLFSGLNKFNDQFHERILPLVWFHSLPFQPSKGIGYLVAASEIMFGLLLLFKRTRKLACTLLIFMHVVLLWKLSPFKWNWNAIVYPWNFAMMAVLVFLFRSSVSFYGESLTPKLKTLAILLFVVPALSYVDVLPDNLGYKLYSGNWYAPDFKINKKLPLFQDYDKSMRENESILNPMFYSIQERALAVSPEIWVFERIARNIEVKYGTQVTIKPNHELSKPSR</sequence>
<dbReference type="EMBL" id="CP019344">
    <property type="protein sequence ID" value="ARN78183.1"/>
    <property type="molecule type" value="Genomic_DNA"/>
</dbReference>
<gene>
    <name evidence="7" type="ORF">BST97_09360</name>
</gene>
<dbReference type="GO" id="GO:0030416">
    <property type="term" value="P:methylamine metabolic process"/>
    <property type="evidence" value="ECO:0007669"/>
    <property type="project" value="InterPro"/>
</dbReference>
<feature type="transmembrane region" description="Helical" evidence="5">
    <location>
        <begin position="160"/>
        <end position="177"/>
    </location>
</feature>
<evidence type="ECO:0000259" key="6">
    <source>
        <dbReference type="Pfam" id="PF07291"/>
    </source>
</evidence>
<feature type="transmembrane region" description="Helical" evidence="5">
    <location>
        <begin position="207"/>
        <end position="226"/>
    </location>
</feature>
<evidence type="ECO:0000313" key="7">
    <source>
        <dbReference type="EMBL" id="ARN78183.1"/>
    </source>
</evidence>